<dbReference type="Proteomes" id="UP000192486">
    <property type="component" value="Chromosome"/>
</dbReference>
<dbReference type="PANTHER" id="PTHR30121">
    <property type="entry name" value="UNCHARACTERIZED PROTEIN YJGR-RELATED"/>
    <property type="match status" value="1"/>
</dbReference>
<accession>A0ABM6JV35</accession>
<organism evidence="2 3">
    <name type="scientific">Sporosarcina ureae</name>
    <dbReference type="NCBI Taxonomy" id="1571"/>
    <lineage>
        <taxon>Bacteria</taxon>
        <taxon>Bacillati</taxon>
        <taxon>Bacillota</taxon>
        <taxon>Bacilli</taxon>
        <taxon>Bacillales</taxon>
        <taxon>Caryophanaceae</taxon>
        <taxon>Sporosarcina</taxon>
    </lineage>
</organism>
<dbReference type="RefSeq" id="WP_051210646.1">
    <property type="nucleotide sequence ID" value="NZ_CP015108.1"/>
</dbReference>
<dbReference type="InterPro" id="IPR051162">
    <property type="entry name" value="T4SS_component"/>
</dbReference>
<keyword evidence="3" id="KW-1185">Reference proteome</keyword>
<protein>
    <recommendedName>
        <fullName evidence="1">Helicase HerA central domain-containing protein</fullName>
    </recommendedName>
</protein>
<name>A0ABM6JV35_SPOUR</name>
<evidence type="ECO:0000259" key="1">
    <source>
        <dbReference type="Pfam" id="PF01935"/>
    </source>
</evidence>
<dbReference type="NCBIfam" id="TIGR03237">
    <property type="entry name" value="dnd_assoc_2"/>
    <property type="match status" value="1"/>
</dbReference>
<evidence type="ECO:0000313" key="2">
    <source>
        <dbReference type="EMBL" id="ARF14010.1"/>
    </source>
</evidence>
<dbReference type="InterPro" id="IPR017646">
    <property type="entry name" value="Dnd_assoc_2"/>
</dbReference>
<dbReference type="Pfam" id="PF01935">
    <property type="entry name" value="DUF87"/>
    <property type="match status" value="1"/>
</dbReference>
<dbReference type="SUPFAM" id="SSF52540">
    <property type="entry name" value="P-loop containing nucleoside triphosphate hydrolases"/>
    <property type="match status" value="1"/>
</dbReference>
<gene>
    <name evidence="2" type="ORF">SporoS204_07535</name>
</gene>
<dbReference type="PANTHER" id="PTHR30121:SF6">
    <property type="entry name" value="SLR6007 PROTEIN"/>
    <property type="match status" value="1"/>
</dbReference>
<dbReference type="InterPro" id="IPR002789">
    <property type="entry name" value="HerA_central"/>
</dbReference>
<sequence length="1797" mass="204912">MSNQYNKYIANIISSNLQETIQPGDRFFIRFEQDFDVIEMLNSFKEMKDAQDFTYHHSQGTEYRTISISINGINLVIASNTGGVTPDYLVTLRNLVGEQNGVWKNTALLTLLVGQLDSIEGGSKNLEVEGLPLHPTTIFKELESELQNSSLENYEKVVVRDSLDMLIKESTVQKVSFLDFVSLFEVLQNKYISDEDYASFGLFKDTQLDTYKGSSQMTRLNENRRLFNEVKEAHEYGSEKSRLEDNFSPKGTDVLLDESWESTPFPSVIKFHEDYKKLKKDKKIIYQYFKAKENVEIWDRSHSDTTAGKRTRYIIVFNPEQYTEINIEVGFDIQGDIKFKNEFITQESPRLFSTSGNKIRGKITDASSYQFHKIIYKHEKVASLGASLYVLVLPIPPSMLEQVKSKYKIDKRKGDLLFDYDDDVLIGDGLLYNKKEFDISTNNQQVLVTSDDLFDLVLTLNELPDDGKVSVNLEVENTKIPLTFNSVPNKSVPIKGFKLWHDIRENNLDAVWNTESDRIIFDHQEFYLDPEYTKYWSLEKQWIENLPMMHGKLDGDNLSPIDLIIGDELREAYSRFVNIFHKKSDSNNSYVIPSLATVDDEFIERANDFIEAYSNEINIVKSDKIAGKRRLDLFKLGTLITDHELLFTPFHPIMIAYKLEMYDKLKFSNIDRSILKRLTPESLIPFAYFPDDTDSNKLLSSSYTYSVMEWLFFEPTEEISVSDASQYLAKVVSDKLTQFKKHFSYLFFDQSVATYRVNVVEIENDTEVLIGLVEWLYAEAIKNGVHNMTDIEVTLYRNTETESAFDKFQRIKIAQEIRDLYDIKLYGIDQHDEDEVLRNIQNKISYYKKDIDIDFDSAYAHVTFYKMDPSSQFAIQKSSSMRTGVALDGLSCSVPSMHDQTSAVYKSGFGLKGYGTYDLNMLLETTVLVNELAANLSNNGNDTYRSDEVILATSNTIDEGKLSKILASSHWVTLVDPIIDLDFFETISEAIVIHYSDQYSSSSKLDAVTITSKSEQYYKVIKDFLKSKDVVSTQEQINSTVKAFNTFNGEWLLKIIGSKGHYDREKLSIISAIKYTLAYYNHEDILWVPISLEEILRIAGAVGLSQKDGALSAKNLGLTGSHSDDLLLLGLEQRDEQNFLHFYPIEVKIGINSSNVIQKATEQVLSTYKGLMGAFAENSFREQFHKNFFIELFISNAKKIDKSGLWPSKNFKLSEDTIEQLLRNNVSIGDHLLPFIGKGAILSFKKEQAYRSVDFNSEIMQINLTEEDGYQGVTKDVDDIRKWIENEDSDFRNDQLLSKKYQTLINTDSKNHIISKSESSDLATMNMTPPIINDKNTKDSSDAIDIEHTSAAEVNPELNDSPEITAAINIEEVASAHEMPERFTRQELSGKTSVSEAHEVTKKPIILDAPVAPSASGSKNIDLKNIRIKIGTAQNSNKEIFWEFGNPGLANRHLLISGGSGQGKTYFMQCLLLEQARAGISNIVVDYTEGFLPNQLEPEFIDYMDKDKFKVQWVIQDKLPINPFRKNMKDLGGIEILESNVDVAERVKSVFATVYSNLGIQQQNAIYEAVIEGLEMYEDAMTFLKMKSILEEAGTSYAKTALSTIRPLIDRDVFDFKTKINWEDVLNSDGEVFVIQLTSYNRDVQLIITEFILWDLWNYSVQNGNKDKPMPVLLDEAQNLDFDKASPSGRILTEGRKFGWSAWYATQFLKSQLNSDELARLQNAAQKIYFKPPEQELTNIANSLSKDPGERKLWENKLASLKKGQCIVHSPILNDHGELTASSPIVVDITSLAERIN</sequence>
<dbReference type="InterPro" id="IPR027417">
    <property type="entry name" value="P-loop_NTPase"/>
</dbReference>
<proteinExistence type="predicted"/>
<reference evidence="2 3" key="1">
    <citation type="submission" date="2016-04" db="EMBL/GenBank/DDBJ databases">
        <title>Comparative Genomics and Epigenetics of Sporosarcina ureae.</title>
        <authorList>
            <person name="Oliver A.S."/>
            <person name="Cooper K.K."/>
        </authorList>
    </citation>
    <scope>NUCLEOTIDE SEQUENCE [LARGE SCALE GENOMIC DNA]</scope>
    <source>
        <strain evidence="2 3">S204</strain>
    </source>
</reference>
<dbReference type="EMBL" id="CP015108">
    <property type="protein sequence ID" value="ARF14010.1"/>
    <property type="molecule type" value="Genomic_DNA"/>
</dbReference>
<evidence type="ECO:0000313" key="3">
    <source>
        <dbReference type="Proteomes" id="UP000192486"/>
    </source>
</evidence>
<dbReference type="Gene3D" id="3.40.50.300">
    <property type="entry name" value="P-loop containing nucleotide triphosphate hydrolases"/>
    <property type="match status" value="2"/>
</dbReference>
<feature type="domain" description="Helicase HerA central" evidence="1">
    <location>
        <begin position="1444"/>
        <end position="1653"/>
    </location>
</feature>